<keyword evidence="2" id="KW-0732">Signal</keyword>
<protein>
    <submittedName>
        <fullName evidence="3">Uncharacterized protein</fullName>
    </submittedName>
</protein>
<evidence type="ECO:0000256" key="1">
    <source>
        <dbReference type="SAM" id="MobiDB-lite"/>
    </source>
</evidence>
<dbReference type="EMBL" id="AMRV01000003">
    <property type="protein sequence ID" value="EMD83474.1"/>
    <property type="molecule type" value="Genomic_DNA"/>
</dbReference>
<keyword evidence="4" id="KW-1185">Reference proteome</keyword>
<dbReference type="RefSeq" id="WP_008601239.1">
    <property type="nucleotide sequence ID" value="NZ_AMRV01000003.1"/>
</dbReference>
<evidence type="ECO:0000256" key="2">
    <source>
        <dbReference type="SAM" id="SignalP"/>
    </source>
</evidence>
<dbReference type="OrthoDB" id="9921145at2"/>
<organism evidence="3 4">
    <name type="scientific">Pacificimonas flava</name>
    <dbReference type="NCBI Taxonomy" id="1234595"/>
    <lineage>
        <taxon>Bacteria</taxon>
        <taxon>Pseudomonadati</taxon>
        <taxon>Pseudomonadota</taxon>
        <taxon>Alphaproteobacteria</taxon>
        <taxon>Sphingomonadales</taxon>
        <taxon>Sphingosinicellaceae</taxon>
        <taxon>Pacificimonas</taxon>
    </lineage>
</organism>
<dbReference type="Proteomes" id="UP000011717">
    <property type="component" value="Unassembled WGS sequence"/>
</dbReference>
<proteinExistence type="predicted"/>
<feature type="signal peptide" evidence="2">
    <location>
        <begin position="1"/>
        <end position="24"/>
    </location>
</feature>
<accession>M2TA58</accession>
<evidence type="ECO:0000313" key="3">
    <source>
        <dbReference type="EMBL" id="EMD83474.1"/>
    </source>
</evidence>
<feature type="region of interest" description="Disordered" evidence="1">
    <location>
        <begin position="21"/>
        <end position="53"/>
    </location>
</feature>
<feature type="compositionally biased region" description="Acidic residues" evidence="1">
    <location>
        <begin position="81"/>
        <end position="90"/>
    </location>
</feature>
<comment type="caution">
    <text evidence="3">The sequence shown here is derived from an EMBL/GenBank/DDBJ whole genome shotgun (WGS) entry which is preliminary data.</text>
</comment>
<gene>
    <name evidence="3" type="ORF">C725_1375</name>
</gene>
<feature type="compositionally biased region" description="Polar residues" evidence="1">
    <location>
        <begin position="34"/>
        <end position="46"/>
    </location>
</feature>
<evidence type="ECO:0000313" key="4">
    <source>
        <dbReference type="Proteomes" id="UP000011717"/>
    </source>
</evidence>
<dbReference type="AlphaFoldDB" id="M2TA58"/>
<name>M2TA58_9SPHN</name>
<reference evidence="3 4" key="1">
    <citation type="journal article" date="2013" name="Genome Announc.">
        <title>Draft Genome Sequence of Strain JLT2015T, Belonging to the Family Sphingomonadaceae of the Alphaproteobacteria.</title>
        <authorList>
            <person name="Tang K."/>
            <person name="Liu K."/>
            <person name="Li S."/>
            <person name="Jiao N."/>
        </authorList>
    </citation>
    <scope>NUCLEOTIDE SEQUENCE [LARGE SCALE GENOMIC DNA]</scope>
    <source>
        <strain evidence="3 4">JLT2015</strain>
    </source>
</reference>
<feature type="region of interest" description="Disordered" evidence="1">
    <location>
        <begin position="80"/>
        <end position="101"/>
    </location>
</feature>
<feature type="chain" id="PRO_5004025807" evidence="2">
    <location>
        <begin position="25"/>
        <end position="156"/>
    </location>
</feature>
<sequence length="156" mass="16702">MTKRLLLAASAALLFGLTPAAAQAPPPQDAPASTAGSQAQPDTSDSGVVVAPGQQRRIPLDEFMAPLRCPEDDPDVICIEGENEEEEEAPPPEPGDRETDVQAERKALSNMGNQTLPTECSAIGPGGGSACAFQQYEKQKEERELLEERYFPPEPE</sequence>